<reference evidence="1 2" key="1">
    <citation type="submission" date="2021-06" db="EMBL/GenBank/DDBJ databases">
        <authorList>
            <person name="Palmer J.M."/>
        </authorList>
    </citation>
    <scope>NUCLEOTIDE SEQUENCE [LARGE SCALE GENOMIC DNA]</scope>
    <source>
        <strain evidence="1 2">AS_MEX2019</strain>
        <tissue evidence="1">Muscle</tissue>
    </source>
</reference>
<accession>A0ABV0XWV6</accession>
<gene>
    <name evidence="1" type="ORF">AMECASPLE_037096</name>
</gene>
<name>A0ABV0XWV6_9TELE</name>
<dbReference type="Proteomes" id="UP001469553">
    <property type="component" value="Unassembled WGS sequence"/>
</dbReference>
<protein>
    <submittedName>
        <fullName evidence="1">Uncharacterized protein</fullName>
    </submittedName>
</protein>
<keyword evidence="2" id="KW-1185">Reference proteome</keyword>
<dbReference type="EMBL" id="JAHRIP010015525">
    <property type="protein sequence ID" value="MEQ2285941.1"/>
    <property type="molecule type" value="Genomic_DNA"/>
</dbReference>
<proteinExistence type="predicted"/>
<evidence type="ECO:0000313" key="1">
    <source>
        <dbReference type="EMBL" id="MEQ2285941.1"/>
    </source>
</evidence>
<evidence type="ECO:0000313" key="2">
    <source>
        <dbReference type="Proteomes" id="UP001469553"/>
    </source>
</evidence>
<sequence>MNLRNNKTKSGYLCTRGTAARNYAHRLNRSGTLSILEKSRTVACLINYPKSYTERIKQVYNTGDRSFQSSPGANQREGAWWVCAPRNRWKKSGLTQTEVIVKPESRLRMD</sequence>
<comment type="caution">
    <text evidence="1">The sequence shown here is derived from an EMBL/GenBank/DDBJ whole genome shotgun (WGS) entry which is preliminary data.</text>
</comment>
<organism evidence="1 2">
    <name type="scientific">Ameca splendens</name>
    <dbReference type="NCBI Taxonomy" id="208324"/>
    <lineage>
        <taxon>Eukaryota</taxon>
        <taxon>Metazoa</taxon>
        <taxon>Chordata</taxon>
        <taxon>Craniata</taxon>
        <taxon>Vertebrata</taxon>
        <taxon>Euteleostomi</taxon>
        <taxon>Actinopterygii</taxon>
        <taxon>Neopterygii</taxon>
        <taxon>Teleostei</taxon>
        <taxon>Neoteleostei</taxon>
        <taxon>Acanthomorphata</taxon>
        <taxon>Ovalentaria</taxon>
        <taxon>Atherinomorphae</taxon>
        <taxon>Cyprinodontiformes</taxon>
        <taxon>Goodeidae</taxon>
        <taxon>Ameca</taxon>
    </lineage>
</organism>